<dbReference type="Proteomes" id="UP001165584">
    <property type="component" value="Unassembled WGS sequence"/>
</dbReference>
<proteinExistence type="inferred from homology"/>
<dbReference type="PANTHER" id="PTHR30371:SF0">
    <property type="entry name" value="SEC-INDEPENDENT PROTEIN TRANSLOCASE PROTEIN TATC, CHLOROPLASTIC-RELATED"/>
    <property type="match status" value="1"/>
</dbReference>
<dbReference type="Pfam" id="PF00902">
    <property type="entry name" value="TatC"/>
    <property type="match status" value="1"/>
</dbReference>
<evidence type="ECO:0000256" key="4">
    <source>
        <dbReference type="ARBA" id="ARBA00022989"/>
    </source>
</evidence>
<comment type="function">
    <text evidence="7">Part of the twin-arginine translocation (Tat) system that transports large folded proteins containing a characteristic twin-arginine motif in their signal peptide across membranes. Together with TatB, TatC is part of a receptor directly interacting with Tat signal peptides.</text>
</comment>
<feature type="transmembrane region" description="Helical" evidence="7">
    <location>
        <begin position="213"/>
        <end position="232"/>
    </location>
</feature>
<keyword evidence="2 7" id="KW-0812">Transmembrane</keyword>
<comment type="similarity">
    <text evidence="7">Belongs to the TatC family.</text>
</comment>
<accession>A0ABT2GKP1</accession>
<feature type="transmembrane region" description="Helical" evidence="7">
    <location>
        <begin position="189"/>
        <end position="207"/>
    </location>
</feature>
<feature type="transmembrane region" description="Helical" evidence="7">
    <location>
        <begin position="14"/>
        <end position="32"/>
    </location>
</feature>
<dbReference type="HAMAP" id="MF_00902">
    <property type="entry name" value="TatC"/>
    <property type="match status" value="1"/>
</dbReference>
<protein>
    <recommendedName>
        <fullName evidence="7">Sec-independent protein translocase protein TatC</fullName>
    </recommendedName>
</protein>
<dbReference type="NCBIfam" id="TIGR00945">
    <property type="entry name" value="tatC"/>
    <property type="match status" value="1"/>
</dbReference>
<keyword evidence="4 7" id="KW-1133">Transmembrane helix</keyword>
<gene>
    <name evidence="7 8" type="primary">tatC</name>
    <name evidence="8" type="ORF">N1027_01360</name>
</gene>
<feature type="transmembrane region" description="Helical" evidence="7">
    <location>
        <begin position="153"/>
        <end position="177"/>
    </location>
</feature>
<dbReference type="PRINTS" id="PR01840">
    <property type="entry name" value="TATCFAMILY"/>
</dbReference>
<evidence type="ECO:0000256" key="5">
    <source>
        <dbReference type="ARBA" id="ARBA00023010"/>
    </source>
</evidence>
<sequence length="250" mass="27308">MSLGAHLVELRKRLFLAAIAVVLGMIVGWLVSDFVLNALRVPIEQLADEQGRVASLNFTDISSAFDLRLQIAFTVGVVVSSPFWLYQVWAFLMPGLKRKEKQYAVGFVLSAVPLFLLGCVAGWLVMPHMVVLLTGFAPQDTTALISARTYYDFVLKLVLAIGIAFVLPVFLVLLNFAGVLSAKAILKSWRIAILAITVFTAIATPAADVMSMFLLAIPMVILYFSAAGIAFLNDRRRAKRAVAFDAELAV</sequence>
<dbReference type="EMBL" id="JANLCM010000001">
    <property type="protein sequence ID" value="MCS5716778.1"/>
    <property type="molecule type" value="Genomic_DNA"/>
</dbReference>
<dbReference type="RefSeq" id="WP_259507850.1">
    <property type="nucleotide sequence ID" value="NZ_JANLCM010000001.1"/>
</dbReference>
<name>A0ABT2GKP1_9MICO</name>
<evidence type="ECO:0000256" key="7">
    <source>
        <dbReference type="HAMAP-Rule" id="MF_00902"/>
    </source>
</evidence>
<evidence type="ECO:0000256" key="3">
    <source>
        <dbReference type="ARBA" id="ARBA00022927"/>
    </source>
</evidence>
<evidence type="ECO:0000256" key="6">
    <source>
        <dbReference type="ARBA" id="ARBA00023136"/>
    </source>
</evidence>
<keyword evidence="3 7" id="KW-0653">Protein transport</keyword>
<feature type="transmembrane region" description="Helical" evidence="7">
    <location>
        <begin position="104"/>
        <end position="126"/>
    </location>
</feature>
<keyword evidence="9" id="KW-1185">Reference proteome</keyword>
<keyword evidence="5 7" id="KW-0811">Translocation</keyword>
<dbReference type="PANTHER" id="PTHR30371">
    <property type="entry name" value="SEC-INDEPENDENT PROTEIN TRANSLOCASE PROTEIN TATC"/>
    <property type="match status" value="1"/>
</dbReference>
<evidence type="ECO:0000256" key="2">
    <source>
        <dbReference type="ARBA" id="ARBA00022692"/>
    </source>
</evidence>
<comment type="subcellular location">
    <subcellularLocation>
        <location evidence="7">Cell membrane</location>
        <topology evidence="7">Multi-pass membrane protein</topology>
    </subcellularLocation>
    <subcellularLocation>
        <location evidence="1">Membrane</location>
        <topology evidence="1">Multi-pass membrane protein</topology>
    </subcellularLocation>
</comment>
<evidence type="ECO:0000313" key="8">
    <source>
        <dbReference type="EMBL" id="MCS5716778.1"/>
    </source>
</evidence>
<comment type="caution">
    <text evidence="8">The sequence shown here is derived from an EMBL/GenBank/DDBJ whole genome shotgun (WGS) entry which is preliminary data.</text>
</comment>
<feature type="transmembrane region" description="Helical" evidence="7">
    <location>
        <begin position="71"/>
        <end position="92"/>
    </location>
</feature>
<keyword evidence="7" id="KW-0813">Transport</keyword>
<keyword evidence="7" id="KW-1003">Cell membrane</keyword>
<organism evidence="8 9">
    <name type="scientific">Herbiconiux aconitum</name>
    <dbReference type="NCBI Taxonomy" id="2970913"/>
    <lineage>
        <taxon>Bacteria</taxon>
        <taxon>Bacillati</taxon>
        <taxon>Actinomycetota</taxon>
        <taxon>Actinomycetes</taxon>
        <taxon>Micrococcales</taxon>
        <taxon>Microbacteriaceae</taxon>
        <taxon>Herbiconiux</taxon>
    </lineage>
</organism>
<dbReference type="InterPro" id="IPR002033">
    <property type="entry name" value="TatC"/>
</dbReference>
<comment type="subunit">
    <text evidence="7">The Tat system comprises two distinct complexes: a TatABC complex, containing multiple copies of TatA, TatB and TatC subunits, and a separate TatA complex, containing only TatA subunits. Substrates initially bind to the TatABC complex, which probably triggers association of the separate TatA complex to form the active translocon.</text>
</comment>
<evidence type="ECO:0000313" key="9">
    <source>
        <dbReference type="Proteomes" id="UP001165584"/>
    </source>
</evidence>
<evidence type="ECO:0000256" key="1">
    <source>
        <dbReference type="ARBA" id="ARBA00004141"/>
    </source>
</evidence>
<keyword evidence="6 7" id="KW-0472">Membrane</keyword>
<reference evidence="8" key="1">
    <citation type="submission" date="2022-08" db="EMBL/GenBank/DDBJ databases">
        <authorList>
            <person name="Deng Y."/>
            <person name="Han X.-F."/>
            <person name="Zhang Y.-Q."/>
        </authorList>
    </citation>
    <scope>NUCLEOTIDE SEQUENCE</scope>
    <source>
        <strain evidence="8">CPCC 205763</strain>
    </source>
</reference>